<dbReference type="InterPro" id="IPR001810">
    <property type="entry name" value="F-box_dom"/>
</dbReference>
<dbReference type="EMBL" id="JACXVP010000002">
    <property type="protein sequence ID" value="KAG5623249.1"/>
    <property type="molecule type" value="Genomic_DNA"/>
</dbReference>
<dbReference type="Proteomes" id="UP000824120">
    <property type="component" value="Chromosome 2"/>
</dbReference>
<keyword evidence="3" id="KW-1185">Reference proteome</keyword>
<dbReference type="PANTHER" id="PTHR47123">
    <property type="entry name" value="F-BOX PROTEIN SKIP23"/>
    <property type="match status" value="1"/>
</dbReference>
<sequence>MKEKKTKNIYSWPVWADLPEELLVKISKCLKYSFQVGHFRAVCTSWRSAVPFPPHKRPSIVPKYIPSLGSSLRQFHLVMKERPYP</sequence>
<dbReference type="CDD" id="cd09917">
    <property type="entry name" value="F-box_SF"/>
    <property type="match status" value="1"/>
</dbReference>
<dbReference type="OrthoDB" id="638130at2759"/>
<dbReference type="SUPFAM" id="SSF81383">
    <property type="entry name" value="F-box domain"/>
    <property type="match status" value="1"/>
</dbReference>
<dbReference type="Gene3D" id="1.20.1280.50">
    <property type="match status" value="1"/>
</dbReference>
<dbReference type="InterPro" id="IPR051304">
    <property type="entry name" value="SCF_F-box_domain"/>
</dbReference>
<protein>
    <recommendedName>
        <fullName evidence="1">F-box domain-containing protein</fullName>
    </recommendedName>
</protein>
<feature type="domain" description="F-box" evidence="1">
    <location>
        <begin position="15"/>
        <end position="50"/>
    </location>
</feature>
<dbReference type="AlphaFoldDB" id="A0A9J6AFQ9"/>
<evidence type="ECO:0000259" key="1">
    <source>
        <dbReference type="Pfam" id="PF12937"/>
    </source>
</evidence>
<name>A0A9J6AFQ9_SOLCO</name>
<accession>A0A9J6AFQ9</accession>
<dbReference type="PANTHER" id="PTHR47123:SF11">
    <property type="entry name" value="F-BOX PROTEIN SKIP23-LIKE"/>
    <property type="match status" value="1"/>
</dbReference>
<comment type="caution">
    <text evidence="2">The sequence shown here is derived from an EMBL/GenBank/DDBJ whole genome shotgun (WGS) entry which is preliminary data.</text>
</comment>
<dbReference type="Pfam" id="PF12937">
    <property type="entry name" value="F-box-like"/>
    <property type="match status" value="1"/>
</dbReference>
<evidence type="ECO:0000313" key="3">
    <source>
        <dbReference type="Proteomes" id="UP000824120"/>
    </source>
</evidence>
<evidence type="ECO:0000313" key="2">
    <source>
        <dbReference type="EMBL" id="KAG5623249.1"/>
    </source>
</evidence>
<dbReference type="InterPro" id="IPR036047">
    <property type="entry name" value="F-box-like_dom_sf"/>
</dbReference>
<gene>
    <name evidence="2" type="ORF">H5410_008467</name>
</gene>
<proteinExistence type="predicted"/>
<reference evidence="2 3" key="1">
    <citation type="submission" date="2020-09" db="EMBL/GenBank/DDBJ databases">
        <title>De no assembly of potato wild relative species, Solanum commersonii.</title>
        <authorList>
            <person name="Cho K."/>
        </authorList>
    </citation>
    <scope>NUCLEOTIDE SEQUENCE [LARGE SCALE GENOMIC DNA]</scope>
    <source>
        <strain evidence="2">LZ3.2</strain>
        <tissue evidence="2">Leaf</tissue>
    </source>
</reference>
<organism evidence="2 3">
    <name type="scientific">Solanum commersonii</name>
    <name type="common">Commerson's wild potato</name>
    <name type="synonym">Commerson's nightshade</name>
    <dbReference type="NCBI Taxonomy" id="4109"/>
    <lineage>
        <taxon>Eukaryota</taxon>
        <taxon>Viridiplantae</taxon>
        <taxon>Streptophyta</taxon>
        <taxon>Embryophyta</taxon>
        <taxon>Tracheophyta</taxon>
        <taxon>Spermatophyta</taxon>
        <taxon>Magnoliopsida</taxon>
        <taxon>eudicotyledons</taxon>
        <taxon>Gunneridae</taxon>
        <taxon>Pentapetalae</taxon>
        <taxon>asterids</taxon>
        <taxon>lamiids</taxon>
        <taxon>Solanales</taxon>
        <taxon>Solanaceae</taxon>
        <taxon>Solanoideae</taxon>
        <taxon>Solaneae</taxon>
        <taxon>Solanum</taxon>
    </lineage>
</organism>